<evidence type="ECO:0000256" key="1">
    <source>
        <dbReference type="ARBA" id="ARBA00006489"/>
    </source>
</evidence>
<name>A0A8J9ZBP0_BRALA</name>
<dbReference type="InterPro" id="IPR005108">
    <property type="entry name" value="HELP"/>
</dbReference>
<dbReference type="PANTHER" id="PTHR13720">
    <property type="entry name" value="WD-40 REPEAT PROTEIN"/>
    <property type="match status" value="1"/>
</dbReference>
<dbReference type="InterPro" id="IPR015943">
    <property type="entry name" value="WD40/YVTN_repeat-like_dom_sf"/>
</dbReference>
<feature type="compositionally biased region" description="Pro residues" evidence="5">
    <location>
        <begin position="672"/>
        <end position="682"/>
    </location>
</feature>
<dbReference type="PROSITE" id="PS50294">
    <property type="entry name" value="WD_REPEATS_REGION"/>
    <property type="match status" value="1"/>
</dbReference>
<feature type="compositionally biased region" description="Pro residues" evidence="5">
    <location>
        <begin position="484"/>
        <end position="530"/>
    </location>
</feature>
<evidence type="ECO:0000256" key="4">
    <source>
        <dbReference type="PROSITE-ProRule" id="PRU00221"/>
    </source>
</evidence>
<evidence type="ECO:0000313" key="9">
    <source>
        <dbReference type="Proteomes" id="UP000838412"/>
    </source>
</evidence>
<feature type="compositionally biased region" description="Polar residues" evidence="5">
    <location>
        <begin position="724"/>
        <end position="736"/>
    </location>
</feature>
<dbReference type="Pfam" id="PF03451">
    <property type="entry name" value="HELP"/>
    <property type="match status" value="1"/>
</dbReference>
<feature type="domain" description="EML-like first beta-propeller" evidence="6">
    <location>
        <begin position="891"/>
        <end position="1160"/>
    </location>
</feature>
<feature type="region of interest" description="Disordered" evidence="5">
    <location>
        <begin position="1"/>
        <end position="67"/>
    </location>
</feature>
<evidence type="ECO:0000259" key="7">
    <source>
        <dbReference type="Pfam" id="PF23414"/>
    </source>
</evidence>
<dbReference type="InterPro" id="IPR050630">
    <property type="entry name" value="WD_repeat_EMAP"/>
</dbReference>
<evidence type="ECO:0000256" key="2">
    <source>
        <dbReference type="ARBA" id="ARBA00022574"/>
    </source>
</evidence>
<feature type="compositionally biased region" description="Pro residues" evidence="5">
    <location>
        <begin position="654"/>
        <end position="664"/>
    </location>
</feature>
<dbReference type="EMBL" id="OV696704">
    <property type="protein sequence ID" value="CAH1251569.1"/>
    <property type="molecule type" value="Genomic_DNA"/>
</dbReference>
<gene>
    <name evidence="8" type="primary">EML2</name>
    <name evidence="8" type="ORF">BLAG_LOCUS11919</name>
</gene>
<keyword evidence="2 4" id="KW-0853">WD repeat</keyword>
<feature type="compositionally biased region" description="Polar residues" evidence="5">
    <location>
        <begin position="52"/>
        <end position="61"/>
    </location>
</feature>
<dbReference type="SUPFAM" id="SSF47473">
    <property type="entry name" value="EF-hand"/>
    <property type="match status" value="1"/>
</dbReference>
<comment type="similarity">
    <text evidence="1">Belongs to the WD repeat EMAP family.</text>
</comment>
<feature type="compositionally biased region" description="Low complexity" evidence="5">
    <location>
        <begin position="635"/>
        <end position="647"/>
    </location>
</feature>
<feature type="compositionally biased region" description="Basic and acidic residues" evidence="5">
    <location>
        <begin position="790"/>
        <end position="809"/>
    </location>
</feature>
<protein>
    <submittedName>
        <fullName evidence="8">EML2 protein</fullName>
    </submittedName>
</protein>
<evidence type="ECO:0000313" key="8">
    <source>
        <dbReference type="EMBL" id="CAH1251569.1"/>
    </source>
</evidence>
<dbReference type="PRINTS" id="PR01217">
    <property type="entry name" value="PRICHEXTENSN"/>
</dbReference>
<sequence>MVDAPLQHGFSPSFGRRSSRQSSSSIQRLSFSLSSHRRISGMSSGDGEGFSRQGSTMSRGGSMTMRGFGGRTSITSDLGALMELDGNQGQSEIEHEIREQLRGPLEDISRQRLRAMRMALRRYGNVDSRISQKDFLAVFQEYNLKISSRLLSLMLHRFENQFGVDYENMWKLMYDTQHTTGRDSVMAKNASNENSNADQLNQSFHNSADLKLVERIKTQFAKSGDEFDLEEFRDELKVRDRGHTTTLSKKEMKKAVAEMQVPIYGNVMNALMKRCDDECNGQISWPEFLRFLTAAKDSLARGEDGIDLNASGSKLWNTGTTSTRTSTGEDPRKMSTVSSGPRLIEGTPYGESPRPTTPLSLGLKRNSMPTPKASSVSPRKSRSMASDTLRGYDGSSSGTEDSRKRRGSPIAEETHRTKSTDSLSALTEPKPPPAQQATTPAPAPEQSPKTSPPPDQSTAQRKDEKATMKKVPSKEKIQPAQPSTAPPPPLKEEPPTPPVNAPTPSPAPIPPQDPPTPTTAPSFPDKPPSEPNGIVNGKPPLPENSTETKSSKESLLKSSKESLQKSSQRKTSPPSRENTIDKDPPQRRPTKSAISRKSVHIVEKRESSASVVKKLPPKSAPPKRSATDANLRRVSSQSTKTQPSKSTVDLRKNSPPPKESPPLPGEAQSVPTPTPSQTPIPHIPSANSLTSESILSQSQSGSELEASMQTSASNNSLASLASKKVTTAENSNQSDSSEVKQEEEAKNLARRESTITITSVNMSNKDEEAPKKKGMFGSMKKFFGSKSKPKKEEIPIETIKEPEKPKEPEVPPPDGKPLTVNIRGTDLDVYIPDRYWWKPVNHKYPEHKLSLDWVYGYRGNDCRNNLFPLASGEVVYFTGTVAVIYDHSQCRQRHYMEHTGEIRSIAVHPDKVTVATGQNEVQYDSYSQAHIRIWDSRTLQTQKVLGTGTMEKAVIALTFSGTLDRLAAIDSSEGHMMSVWDIKSGKKLTEAKVDTEVVCQVGFSPRSPDTIVTAGKEHLVWWELGVETGTLQEVARANYDQRYNKAKYIICFLHNERGDLITGDSNGTVFVWGEGGNNITQALKHIHEGPVFSLLMMKNFLLTAGRDGMVYAFPWGKNMEHAGFSASLQVPRIEGGIRMQCTTADGAVLLLGTTVNSILSVALTSAGCPLQGASLDKDVVTQGHFDDVKAICPQPSHAAPGQFVTAGNDGTVCMHDSESHSLQWKYVIKGATIQCADYYHPGSLPRVALGTKDGSVIVLEVNDLDEVAEMCRASKIARGRITVIKICPDGDRIAIGCQDGSVQILQLTDYCSKLELLGKCKGHKGAITGLDWSADLPTGGYIIQTSSSTYQHFLWDVDQCVQLTDMAGLRNTEWLTYNCMLGYVVKDVWNAGLDGRDVRTLDRAPNWRHVGTADERGEIHMFTYPCAHKDAQADTYKCHSSQVSCLRFLHDNVHLVTAGGKDTSILLWKIISQ</sequence>
<feature type="compositionally biased region" description="Low complexity" evidence="5">
    <location>
        <begin position="9"/>
        <end position="34"/>
    </location>
</feature>
<feature type="compositionally biased region" description="Basic and acidic residues" evidence="5">
    <location>
        <begin position="737"/>
        <end position="753"/>
    </location>
</feature>
<evidence type="ECO:0000259" key="6">
    <source>
        <dbReference type="Pfam" id="PF23409"/>
    </source>
</evidence>
<feature type="compositionally biased region" description="Pro residues" evidence="5">
    <location>
        <begin position="441"/>
        <end position="455"/>
    </location>
</feature>
<dbReference type="GO" id="GO:0072686">
    <property type="term" value="C:mitotic spindle"/>
    <property type="evidence" value="ECO:0007669"/>
    <property type="project" value="TreeGrafter"/>
</dbReference>
<keyword evidence="3" id="KW-0677">Repeat</keyword>
<feature type="repeat" description="WD" evidence="4">
    <location>
        <begin position="1436"/>
        <end position="1473"/>
    </location>
</feature>
<dbReference type="Pfam" id="PF23414">
    <property type="entry name" value="Beta-prop_EML_2"/>
    <property type="match status" value="1"/>
</dbReference>
<accession>A0A8J9ZBP0</accession>
<feature type="compositionally biased region" description="Low complexity" evidence="5">
    <location>
        <begin position="775"/>
        <end position="786"/>
    </location>
</feature>
<dbReference type="OrthoDB" id="47802at2759"/>
<feature type="compositionally biased region" description="Polar residues" evidence="5">
    <location>
        <begin position="367"/>
        <end position="386"/>
    </location>
</feature>
<dbReference type="InterPro" id="IPR055442">
    <property type="entry name" value="Beta-prop_EML-like_2nd"/>
</dbReference>
<dbReference type="InterPro" id="IPR055439">
    <property type="entry name" value="Beta-prop_EML_1st"/>
</dbReference>
<dbReference type="Gene3D" id="2.130.10.10">
    <property type="entry name" value="YVTN repeat-like/Quinoprotein amine dehydrogenase"/>
    <property type="match status" value="2"/>
</dbReference>
<dbReference type="InterPro" id="IPR011992">
    <property type="entry name" value="EF-hand-dom_pair"/>
</dbReference>
<proteinExistence type="inferred from homology"/>
<organism evidence="8 9">
    <name type="scientific">Branchiostoma lanceolatum</name>
    <name type="common">Common lancelet</name>
    <name type="synonym">Amphioxus lanceolatum</name>
    <dbReference type="NCBI Taxonomy" id="7740"/>
    <lineage>
        <taxon>Eukaryota</taxon>
        <taxon>Metazoa</taxon>
        <taxon>Chordata</taxon>
        <taxon>Cephalochordata</taxon>
        <taxon>Leptocardii</taxon>
        <taxon>Amphioxiformes</taxon>
        <taxon>Branchiostomatidae</taxon>
        <taxon>Branchiostoma</taxon>
    </lineage>
</organism>
<dbReference type="SUPFAM" id="SSF50998">
    <property type="entry name" value="Quinoprotein alcohol dehydrogenase-like"/>
    <property type="match status" value="1"/>
</dbReference>
<feature type="compositionally biased region" description="Polar residues" evidence="5">
    <location>
        <begin position="754"/>
        <end position="763"/>
    </location>
</feature>
<dbReference type="GO" id="GO:0000226">
    <property type="term" value="P:microtubule cytoskeleton organization"/>
    <property type="evidence" value="ECO:0007669"/>
    <property type="project" value="TreeGrafter"/>
</dbReference>
<feature type="compositionally biased region" description="Basic and acidic residues" evidence="5">
    <location>
        <begin position="549"/>
        <end position="563"/>
    </location>
</feature>
<dbReference type="PROSITE" id="PS50082">
    <property type="entry name" value="WD_REPEATS_2"/>
    <property type="match status" value="1"/>
</dbReference>
<dbReference type="Proteomes" id="UP000838412">
    <property type="component" value="Chromosome 19"/>
</dbReference>
<reference evidence="8" key="1">
    <citation type="submission" date="2022-01" db="EMBL/GenBank/DDBJ databases">
        <authorList>
            <person name="Braso-Vives M."/>
        </authorList>
    </citation>
    <scope>NUCLEOTIDE SEQUENCE</scope>
</reference>
<keyword evidence="9" id="KW-1185">Reference proteome</keyword>
<feature type="compositionally biased region" description="Low complexity" evidence="5">
    <location>
        <begin position="683"/>
        <end position="722"/>
    </location>
</feature>
<evidence type="ECO:0000256" key="5">
    <source>
        <dbReference type="SAM" id="MobiDB-lite"/>
    </source>
</evidence>
<dbReference type="Gene3D" id="1.10.238.10">
    <property type="entry name" value="EF-hand"/>
    <property type="match status" value="1"/>
</dbReference>
<evidence type="ECO:0000256" key="3">
    <source>
        <dbReference type="ARBA" id="ARBA00022737"/>
    </source>
</evidence>
<feature type="compositionally biased region" description="Basic and acidic residues" evidence="5">
    <location>
        <begin position="460"/>
        <end position="477"/>
    </location>
</feature>
<dbReference type="InterPro" id="IPR001680">
    <property type="entry name" value="WD40_rpt"/>
</dbReference>
<feature type="region of interest" description="Disordered" evidence="5">
    <location>
        <begin position="306"/>
        <end position="817"/>
    </location>
</feature>
<dbReference type="InterPro" id="IPR011047">
    <property type="entry name" value="Quinoprotein_ADH-like_sf"/>
</dbReference>
<feature type="domain" description="EML-like second beta-propeller" evidence="7">
    <location>
        <begin position="1197"/>
        <end position="1470"/>
    </location>
</feature>
<dbReference type="Pfam" id="PF23409">
    <property type="entry name" value="Beta-prop_EML"/>
    <property type="match status" value="1"/>
</dbReference>
<dbReference type="PANTHER" id="PTHR13720:SF58">
    <property type="entry name" value="HELP DOMAIN-CONTAINING PROTEIN"/>
    <property type="match status" value="1"/>
</dbReference>
<dbReference type="SUPFAM" id="SSF117289">
    <property type="entry name" value="Nucleoporin domain"/>
    <property type="match status" value="1"/>
</dbReference>
<dbReference type="GO" id="GO:0008017">
    <property type="term" value="F:microtubule binding"/>
    <property type="evidence" value="ECO:0007669"/>
    <property type="project" value="TreeGrafter"/>
</dbReference>
<dbReference type="SMART" id="SM00320">
    <property type="entry name" value="WD40"/>
    <property type="match status" value="7"/>
</dbReference>